<feature type="region of interest" description="Disordered" evidence="2">
    <location>
        <begin position="229"/>
        <end position="370"/>
    </location>
</feature>
<keyword evidence="1" id="KW-0238">DNA-binding</keyword>
<feature type="compositionally biased region" description="Basic and acidic residues" evidence="2">
    <location>
        <begin position="341"/>
        <end position="350"/>
    </location>
</feature>
<feature type="compositionally biased region" description="Basic and acidic residues" evidence="2">
    <location>
        <begin position="309"/>
        <end position="325"/>
    </location>
</feature>
<protein>
    <recommendedName>
        <fullName evidence="3">HMG box domain-containing protein</fullName>
    </recommendedName>
</protein>
<dbReference type="AlphaFoldDB" id="A0A6C0E8L6"/>
<dbReference type="InterPro" id="IPR050342">
    <property type="entry name" value="HMGB"/>
</dbReference>
<name>A0A6C0E8L6_9ZZZZ</name>
<dbReference type="GO" id="GO:0003677">
    <property type="term" value="F:DNA binding"/>
    <property type="evidence" value="ECO:0007669"/>
    <property type="project" value="UniProtKB-KW"/>
</dbReference>
<dbReference type="Gene3D" id="1.10.30.10">
    <property type="entry name" value="High mobility group box domain"/>
    <property type="match status" value="2"/>
</dbReference>
<evidence type="ECO:0000313" key="4">
    <source>
        <dbReference type="EMBL" id="QHT24743.1"/>
    </source>
</evidence>
<feature type="compositionally biased region" description="Basic and acidic residues" evidence="2">
    <location>
        <begin position="265"/>
        <end position="291"/>
    </location>
</feature>
<dbReference type="PANTHER" id="PTHR48112">
    <property type="entry name" value="HIGH MOBILITY GROUP PROTEIN DSP1"/>
    <property type="match status" value="1"/>
</dbReference>
<feature type="compositionally biased region" description="Acidic residues" evidence="2">
    <location>
        <begin position="356"/>
        <end position="370"/>
    </location>
</feature>
<dbReference type="CDD" id="cd00084">
    <property type="entry name" value="HMG-box_SF"/>
    <property type="match status" value="1"/>
</dbReference>
<proteinExistence type="predicted"/>
<feature type="domain" description="HMG box" evidence="3">
    <location>
        <begin position="171"/>
        <end position="224"/>
    </location>
</feature>
<accession>A0A6C0E8L6</accession>
<dbReference type="InterPro" id="IPR036910">
    <property type="entry name" value="HMG_box_dom_sf"/>
</dbReference>
<dbReference type="SMART" id="SM00398">
    <property type="entry name" value="HMG"/>
    <property type="match status" value="2"/>
</dbReference>
<reference evidence="4" key="1">
    <citation type="journal article" date="2020" name="Nature">
        <title>Giant virus diversity and host interactions through global metagenomics.</title>
        <authorList>
            <person name="Schulz F."/>
            <person name="Roux S."/>
            <person name="Paez-Espino D."/>
            <person name="Jungbluth S."/>
            <person name="Walsh D.A."/>
            <person name="Denef V.J."/>
            <person name="McMahon K.D."/>
            <person name="Konstantinidis K.T."/>
            <person name="Eloe-Fadrosh E.A."/>
            <person name="Kyrpides N.C."/>
            <person name="Woyke T."/>
        </authorList>
    </citation>
    <scope>NUCLEOTIDE SEQUENCE</scope>
    <source>
        <strain evidence="4">GVMAG-M-3300023179-150</strain>
    </source>
</reference>
<feature type="compositionally biased region" description="Low complexity" evidence="2">
    <location>
        <begin position="296"/>
        <end position="305"/>
    </location>
</feature>
<evidence type="ECO:0000256" key="1">
    <source>
        <dbReference type="ARBA" id="ARBA00023125"/>
    </source>
</evidence>
<feature type="domain" description="HMG box" evidence="3">
    <location>
        <begin position="88"/>
        <end position="158"/>
    </location>
</feature>
<feature type="compositionally biased region" description="Low complexity" evidence="2">
    <location>
        <begin position="231"/>
        <end position="264"/>
    </location>
</feature>
<dbReference type="Pfam" id="PF00505">
    <property type="entry name" value="HMG_box"/>
    <property type="match status" value="1"/>
</dbReference>
<feature type="compositionally biased region" description="Acidic residues" evidence="2">
    <location>
        <begin position="326"/>
        <end position="337"/>
    </location>
</feature>
<dbReference type="InterPro" id="IPR009071">
    <property type="entry name" value="HMG_box_dom"/>
</dbReference>
<sequence>MTKTDYDRRFKSDQILVDHFSEFINFLFPNDKPCDLLNPKSSKSQFVQLFAGVEHTSLDSFKSSLKNSKKRLEKKSTQESFLQANNLTRPPRSAMDIFCKDENKRNEYQKNNPNLKPGEVRDLMIADWGKLNEKNRKQWETKYDYLRNEFFDKVRKIDETKLQLFDKSFKKKKPSSPYILYMKEQMKIMRNKDPNLGVTELTKIIGPMWKSLSDDEKDKYKLLASNATDVTSENTSENTSSKPKASSSTDKPKAKASASSSSDAKSTDKPADKKSTSKASTKTEAKDEANNKKATSKPSTSNTGKKSTKKSEPEPEPEPEKVDKENVDDDVVDDDAVVAELMKDFQHEDDNTVSQSDDDLSNDDASCDDE</sequence>
<dbReference type="SUPFAM" id="SSF47095">
    <property type="entry name" value="HMG-box"/>
    <property type="match status" value="2"/>
</dbReference>
<evidence type="ECO:0000259" key="3">
    <source>
        <dbReference type="PROSITE" id="PS50118"/>
    </source>
</evidence>
<dbReference type="EMBL" id="MN739748">
    <property type="protein sequence ID" value="QHT24743.1"/>
    <property type="molecule type" value="Genomic_DNA"/>
</dbReference>
<dbReference type="PROSITE" id="PS50118">
    <property type="entry name" value="HMG_BOX_2"/>
    <property type="match status" value="2"/>
</dbReference>
<evidence type="ECO:0000256" key="2">
    <source>
        <dbReference type="SAM" id="MobiDB-lite"/>
    </source>
</evidence>
<organism evidence="4">
    <name type="scientific">viral metagenome</name>
    <dbReference type="NCBI Taxonomy" id="1070528"/>
    <lineage>
        <taxon>unclassified sequences</taxon>
        <taxon>metagenomes</taxon>
        <taxon>organismal metagenomes</taxon>
    </lineage>
</organism>